<dbReference type="PROSITE" id="PS00626">
    <property type="entry name" value="RCC1_2"/>
    <property type="match status" value="1"/>
</dbReference>
<feature type="repeat" description="RCC1" evidence="2">
    <location>
        <begin position="169"/>
        <end position="220"/>
    </location>
</feature>
<feature type="repeat" description="RCC1" evidence="2">
    <location>
        <begin position="111"/>
        <end position="168"/>
    </location>
</feature>
<dbReference type="EMBL" id="JAWDEY010000035">
    <property type="protein sequence ID" value="KAK6588051.1"/>
    <property type="molecule type" value="Genomic_DNA"/>
</dbReference>
<organism evidence="4 5">
    <name type="scientific">Cryptosporidium xiaoi</name>
    <dbReference type="NCBI Taxonomy" id="659607"/>
    <lineage>
        <taxon>Eukaryota</taxon>
        <taxon>Sar</taxon>
        <taxon>Alveolata</taxon>
        <taxon>Apicomplexa</taxon>
        <taxon>Conoidasida</taxon>
        <taxon>Coccidia</taxon>
        <taxon>Eucoccidiorida</taxon>
        <taxon>Eimeriorina</taxon>
        <taxon>Cryptosporidiidae</taxon>
        <taxon>Cryptosporidium</taxon>
    </lineage>
</organism>
<accession>A0AAV9XTN6</accession>
<name>A0AAV9XTN6_9CRYT</name>
<feature type="repeat" description="RCC1" evidence="2">
    <location>
        <begin position="8"/>
        <end position="60"/>
    </location>
</feature>
<dbReference type="Pfam" id="PF25390">
    <property type="entry name" value="WD40_RLD"/>
    <property type="match status" value="1"/>
</dbReference>
<protein>
    <submittedName>
        <fullName evidence="4">Uvb-resistance uvr8</fullName>
    </submittedName>
</protein>
<dbReference type="Gene3D" id="2.130.10.30">
    <property type="entry name" value="Regulator of chromosome condensation 1/beta-lactamase-inhibitor protein II"/>
    <property type="match status" value="2"/>
</dbReference>
<dbReference type="PANTHER" id="PTHR22870">
    <property type="entry name" value="REGULATOR OF CHROMOSOME CONDENSATION"/>
    <property type="match status" value="1"/>
</dbReference>
<dbReference type="InterPro" id="IPR009091">
    <property type="entry name" value="RCC1/BLIP-II"/>
</dbReference>
<comment type="caution">
    <text evidence="4">The sequence shown here is derived from an EMBL/GenBank/DDBJ whole genome shotgun (WGS) entry which is preliminary data.</text>
</comment>
<dbReference type="Proteomes" id="UP001311799">
    <property type="component" value="Unassembled WGS sequence"/>
</dbReference>
<evidence type="ECO:0000313" key="5">
    <source>
        <dbReference type="Proteomes" id="UP001311799"/>
    </source>
</evidence>
<sequence>MGQNLTKSGVVIWGSTEHGQVGKKGEEVLSGPQIVEGLRQFNRICWISCGSDYSAAVTDKGELVLWGIGNSGRLGLCDEEDSPIPRIVPGIKNVLYVSCSDKHTAAVTDQGELYTWGCNKNGKLGHGLMELGTSNNVLSEPMRVRSLVNEKVIQVSCGSYHTGCLTSEKKAYTWGLGLQGRLGHGDNSDVFSPKLIETLAGLSIKEISCGGHHTGILMDDGKVYMFGGGAFGKLGFGSKEDVLIPKPLSSNSFGNLIVSKISLGYQHTAVITRCGKVFTWGQGGRLGHVYNAPEPDFLTPRKLNSLGEVLIVDISCGCSHTVALSDVGDVYAWGLTKNLGHGDPDSHPNKPTKHPILQNKNIVQIGCSKSHSIALSDVDKLASKISEKSRLSSNPSTPEDKNAELEELITRKILYELRDKVSYTDDKAKIDFLLSELKRNEEQSTLLVNLLDISIRKLELSRKENEELKLRIAYLENNKVETQFDK</sequence>
<evidence type="ECO:0000256" key="1">
    <source>
        <dbReference type="ARBA" id="ARBA00022737"/>
    </source>
</evidence>
<feature type="repeat" description="RCC1" evidence="2">
    <location>
        <begin position="275"/>
        <end position="327"/>
    </location>
</feature>
<feature type="domain" description="RCC1-like" evidence="3">
    <location>
        <begin position="10"/>
        <end position="374"/>
    </location>
</feature>
<evidence type="ECO:0000313" key="4">
    <source>
        <dbReference type="EMBL" id="KAK6588051.1"/>
    </source>
</evidence>
<feature type="repeat" description="RCC1" evidence="2">
    <location>
        <begin position="328"/>
        <end position="378"/>
    </location>
</feature>
<dbReference type="InterPro" id="IPR058923">
    <property type="entry name" value="RCC1-like_dom"/>
</dbReference>
<evidence type="ECO:0000259" key="3">
    <source>
        <dbReference type="Pfam" id="PF25390"/>
    </source>
</evidence>
<dbReference type="PROSITE" id="PS50012">
    <property type="entry name" value="RCC1_3"/>
    <property type="match status" value="7"/>
</dbReference>
<evidence type="ECO:0000256" key="2">
    <source>
        <dbReference type="PROSITE-ProRule" id="PRU00235"/>
    </source>
</evidence>
<reference evidence="4 5" key="1">
    <citation type="submission" date="2023-10" db="EMBL/GenBank/DDBJ databases">
        <title>Comparative genomics analysis reveals potential genetic determinants of host preference in Cryptosporidium xiaoi.</title>
        <authorList>
            <person name="Xiao L."/>
            <person name="Li J."/>
        </authorList>
    </citation>
    <scope>NUCLEOTIDE SEQUENCE [LARGE SCALE GENOMIC DNA]</scope>
    <source>
        <strain evidence="4 5">52996</strain>
    </source>
</reference>
<dbReference type="PRINTS" id="PR00633">
    <property type="entry name" value="RCCNDNSATION"/>
</dbReference>
<keyword evidence="1" id="KW-0677">Repeat</keyword>
<dbReference type="SUPFAM" id="SSF50985">
    <property type="entry name" value="RCC1/BLIP-II"/>
    <property type="match status" value="2"/>
</dbReference>
<dbReference type="PANTHER" id="PTHR22870:SF408">
    <property type="entry name" value="OS09G0560450 PROTEIN"/>
    <property type="match status" value="1"/>
</dbReference>
<gene>
    <name evidence="4" type="ORF">RS030_71091</name>
</gene>
<keyword evidence="5" id="KW-1185">Reference proteome</keyword>
<feature type="repeat" description="RCC1" evidence="2">
    <location>
        <begin position="221"/>
        <end position="274"/>
    </location>
</feature>
<dbReference type="InterPro" id="IPR000408">
    <property type="entry name" value="Reg_chr_condens"/>
</dbReference>
<dbReference type="AlphaFoldDB" id="A0AAV9XTN6"/>
<dbReference type="InterPro" id="IPR051210">
    <property type="entry name" value="Ub_ligase/GEF_domain"/>
</dbReference>
<feature type="repeat" description="RCC1" evidence="2">
    <location>
        <begin position="61"/>
        <end position="110"/>
    </location>
</feature>
<proteinExistence type="predicted"/>